<evidence type="ECO:0008006" key="4">
    <source>
        <dbReference type="Google" id="ProtNLM"/>
    </source>
</evidence>
<keyword evidence="3" id="KW-1185">Reference proteome</keyword>
<gene>
    <name evidence="2" type="ORF">QYS49_04670</name>
</gene>
<dbReference type="InterPro" id="IPR023459">
    <property type="entry name" value="Tscrpt_elong_fac_GreA/B_fam"/>
</dbReference>
<accession>A0AA49GH20</accession>
<reference evidence="2 3" key="1">
    <citation type="submission" date="2023-08" db="EMBL/GenBank/DDBJ databases">
        <title>Comparative genomics and taxonomic characterization of three novel marine species of genus Marivirga.</title>
        <authorList>
            <person name="Muhammad N."/>
            <person name="Kim S.-G."/>
        </authorList>
    </citation>
    <scope>NUCLEOTIDE SEQUENCE [LARGE SCALE GENOMIC DNA]</scope>
    <source>
        <strain evidence="2 3">BDSF4-3</strain>
    </source>
</reference>
<dbReference type="RefSeq" id="WP_308350274.1">
    <property type="nucleotide sequence ID" value="NZ_CP129971.1"/>
</dbReference>
<dbReference type="GO" id="GO:0070063">
    <property type="term" value="F:RNA polymerase binding"/>
    <property type="evidence" value="ECO:0007669"/>
    <property type="project" value="InterPro"/>
</dbReference>
<name>A0AA49GH20_9BACT</name>
<evidence type="ECO:0000256" key="1">
    <source>
        <dbReference type="SAM" id="MobiDB-lite"/>
    </source>
</evidence>
<proteinExistence type="predicted"/>
<organism evidence="2 3">
    <name type="scientific">Marivirga salinarum</name>
    <dbReference type="NCBI Taxonomy" id="3059078"/>
    <lineage>
        <taxon>Bacteria</taxon>
        <taxon>Pseudomonadati</taxon>
        <taxon>Bacteroidota</taxon>
        <taxon>Cytophagia</taxon>
        <taxon>Cytophagales</taxon>
        <taxon>Marivirgaceae</taxon>
        <taxon>Marivirga</taxon>
    </lineage>
</organism>
<dbReference type="PIRSF" id="PIRSF006092">
    <property type="entry name" value="GreA_GreB"/>
    <property type="match status" value="1"/>
</dbReference>
<sequence length="147" mass="16393">MKINLIEKCKAEIFAKKEAIDQEMENLKTSLGAETKSSAGDKYETSREMMNQEKGKLQSQMSVLNQQLETLSKINPSMKHEKIGLGSIVKTSAANYFISISYGKVSDGKEDVFMISAITPLAQQMINKIEGDEVIWNGKSILIKEVE</sequence>
<dbReference type="AlphaFoldDB" id="A0AA49GH20"/>
<feature type="compositionally biased region" description="Basic and acidic residues" evidence="1">
    <location>
        <begin position="39"/>
        <end position="56"/>
    </location>
</feature>
<dbReference type="KEGG" id="msaa:QYS49_04670"/>
<feature type="region of interest" description="Disordered" evidence="1">
    <location>
        <begin position="31"/>
        <end position="56"/>
    </location>
</feature>
<protein>
    <recommendedName>
        <fullName evidence="4">3-oxoacyl-ACP synthase</fullName>
    </recommendedName>
</protein>
<evidence type="ECO:0000313" key="2">
    <source>
        <dbReference type="EMBL" id="WKK76601.2"/>
    </source>
</evidence>
<dbReference type="Proteomes" id="UP001230496">
    <property type="component" value="Chromosome"/>
</dbReference>
<dbReference type="EMBL" id="CP129971">
    <property type="protein sequence ID" value="WKK76601.2"/>
    <property type="molecule type" value="Genomic_DNA"/>
</dbReference>
<dbReference type="SUPFAM" id="SSF54534">
    <property type="entry name" value="FKBP-like"/>
    <property type="match status" value="1"/>
</dbReference>
<evidence type="ECO:0000313" key="3">
    <source>
        <dbReference type="Proteomes" id="UP001230496"/>
    </source>
</evidence>